<feature type="region of interest" description="Disordered" evidence="1">
    <location>
        <begin position="115"/>
        <end position="136"/>
    </location>
</feature>
<evidence type="ECO:0000256" key="1">
    <source>
        <dbReference type="SAM" id="MobiDB-lite"/>
    </source>
</evidence>
<keyword evidence="3" id="KW-1185">Reference proteome</keyword>
<reference evidence="2 3" key="1">
    <citation type="submission" date="2014-06" db="EMBL/GenBank/DDBJ databases">
        <title>Evolutionary Origins and Diversification of the Mycorrhizal Mutualists.</title>
        <authorList>
            <consortium name="DOE Joint Genome Institute"/>
            <consortium name="Mycorrhizal Genomics Consortium"/>
            <person name="Kohler A."/>
            <person name="Kuo A."/>
            <person name="Nagy L.G."/>
            <person name="Floudas D."/>
            <person name="Copeland A."/>
            <person name="Barry K.W."/>
            <person name="Cichocki N."/>
            <person name="Veneault-Fourrey C."/>
            <person name="LaButti K."/>
            <person name="Lindquist E.A."/>
            <person name="Lipzen A."/>
            <person name="Lundell T."/>
            <person name="Morin E."/>
            <person name="Murat C."/>
            <person name="Riley R."/>
            <person name="Ohm R."/>
            <person name="Sun H."/>
            <person name="Tunlid A."/>
            <person name="Henrissat B."/>
            <person name="Grigoriev I.V."/>
            <person name="Hibbett D.S."/>
            <person name="Martin F."/>
        </authorList>
    </citation>
    <scope>NUCLEOTIDE SEQUENCE [LARGE SCALE GENOMIC DNA]</scope>
    <source>
        <strain evidence="2 3">SS14</strain>
    </source>
</reference>
<dbReference type="EMBL" id="KN837205">
    <property type="protein sequence ID" value="KIJ33991.1"/>
    <property type="molecule type" value="Genomic_DNA"/>
</dbReference>
<dbReference type="HOGENOM" id="CLU_1876728_0_0_1"/>
<dbReference type="Proteomes" id="UP000054279">
    <property type="component" value="Unassembled WGS sequence"/>
</dbReference>
<accession>A0A0C9V9N7</accession>
<dbReference type="OrthoDB" id="2678560at2759"/>
<sequence>MVAGRETYMHVVWADNMQKLVKGAGVDAGSTYIGQVRKALPPLPKEKVANTYANWSLFLAAVRAGDIEFIKDGADELRREQDVRRALEARLLLLESGPGSPTAVIRQRMAQSTIKAPTAPTPSTPVAGNIHTPIVQ</sequence>
<organism evidence="2 3">
    <name type="scientific">Sphaerobolus stellatus (strain SS14)</name>
    <dbReference type="NCBI Taxonomy" id="990650"/>
    <lineage>
        <taxon>Eukaryota</taxon>
        <taxon>Fungi</taxon>
        <taxon>Dikarya</taxon>
        <taxon>Basidiomycota</taxon>
        <taxon>Agaricomycotina</taxon>
        <taxon>Agaricomycetes</taxon>
        <taxon>Phallomycetidae</taxon>
        <taxon>Geastrales</taxon>
        <taxon>Sphaerobolaceae</taxon>
        <taxon>Sphaerobolus</taxon>
    </lineage>
</organism>
<proteinExistence type="predicted"/>
<evidence type="ECO:0000313" key="3">
    <source>
        <dbReference type="Proteomes" id="UP000054279"/>
    </source>
</evidence>
<dbReference type="AlphaFoldDB" id="A0A0C9V9N7"/>
<evidence type="ECO:0000313" key="2">
    <source>
        <dbReference type="EMBL" id="KIJ33991.1"/>
    </source>
</evidence>
<gene>
    <name evidence="2" type="ORF">M422DRAFT_263946</name>
</gene>
<name>A0A0C9V9N7_SPHS4</name>
<protein>
    <submittedName>
        <fullName evidence="2">Uncharacterized protein</fullName>
    </submittedName>
</protein>